<keyword evidence="1" id="KW-0812">Transmembrane</keyword>
<evidence type="ECO:0000313" key="2">
    <source>
        <dbReference type="EMBL" id="TQJ06277.1"/>
    </source>
</evidence>
<dbReference type="PROSITE" id="PS51318">
    <property type="entry name" value="TAT"/>
    <property type="match status" value="1"/>
</dbReference>
<evidence type="ECO:0000313" key="3">
    <source>
        <dbReference type="Proteomes" id="UP000316298"/>
    </source>
</evidence>
<evidence type="ECO:0000256" key="1">
    <source>
        <dbReference type="SAM" id="Phobius"/>
    </source>
</evidence>
<sequence length="384" mass="41243">MNDLLRDTLTAQADSVEPPPLDLTAIIAAGNHRRSRRRLLTVASGTAVALAGGGLAIAAGRKHRVPSLPFTERRVTYAVGSDLHYGNETISVAPHRITAFVQTDAGFVFLNQENEIHLADHTGVRGLGKGTWRLTADVRGNLVAWVEGFNDHFESVVYDVNAQRELVRTSAGNRIPPNVSLVADPRVVALDGNLAYFGAYDGFYRWDVITNKGERIAKVPLGAVRAVAAGQIVFQQPLTQRPPAVGLAIARTVSTAAPAKFTGQQAFLSPSAKYLVTEPTDALPVIEPGWADLALYEVASARKVGLPYAYDHVYFGQWLGDEKFVAAGKRRFSKSAETDLLVVTAASGAVRVAVPAFSTLRFSTTPPRNAPFALPTGSAITDLY</sequence>
<dbReference type="SUPFAM" id="SSF69304">
    <property type="entry name" value="Tricorn protease N-terminal domain"/>
    <property type="match status" value="1"/>
</dbReference>
<dbReference type="Proteomes" id="UP000316298">
    <property type="component" value="Unassembled WGS sequence"/>
</dbReference>
<reference evidence="2 3" key="1">
    <citation type="submission" date="2019-06" db="EMBL/GenBank/DDBJ databases">
        <title>Sequencing the genomes of 1000 actinobacteria strains.</title>
        <authorList>
            <person name="Klenk H.-P."/>
        </authorList>
    </citation>
    <scope>NUCLEOTIDE SEQUENCE [LARGE SCALE GENOMIC DNA]</scope>
    <source>
        <strain evidence="2 3">DSM 17305</strain>
    </source>
</reference>
<comment type="caution">
    <text evidence="2">The sequence shown here is derived from an EMBL/GenBank/DDBJ whole genome shotgun (WGS) entry which is preliminary data.</text>
</comment>
<dbReference type="InterPro" id="IPR006311">
    <property type="entry name" value="TAT_signal"/>
</dbReference>
<keyword evidence="1" id="KW-1133">Transmembrane helix</keyword>
<keyword evidence="1" id="KW-0472">Membrane</keyword>
<keyword evidence="3" id="KW-1185">Reference proteome</keyword>
<feature type="transmembrane region" description="Helical" evidence="1">
    <location>
        <begin position="39"/>
        <end position="59"/>
    </location>
</feature>
<dbReference type="AlphaFoldDB" id="A0A542DT57"/>
<dbReference type="RefSeq" id="WP_141860441.1">
    <property type="nucleotide sequence ID" value="NZ_BAAAKA010000014.1"/>
</dbReference>
<organism evidence="2 3">
    <name type="scientific">Kribbella jejuensis</name>
    <dbReference type="NCBI Taxonomy" id="236068"/>
    <lineage>
        <taxon>Bacteria</taxon>
        <taxon>Bacillati</taxon>
        <taxon>Actinomycetota</taxon>
        <taxon>Actinomycetes</taxon>
        <taxon>Propionibacteriales</taxon>
        <taxon>Kribbellaceae</taxon>
        <taxon>Kribbella</taxon>
    </lineage>
</organism>
<name>A0A542DT57_9ACTN</name>
<gene>
    <name evidence="2" type="ORF">FB475_5934</name>
</gene>
<dbReference type="EMBL" id="VFMM01000003">
    <property type="protein sequence ID" value="TQJ06277.1"/>
    <property type="molecule type" value="Genomic_DNA"/>
</dbReference>
<accession>A0A542DT57</accession>
<dbReference type="OrthoDB" id="3821186at2"/>
<protein>
    <submittedName>
        <fullName evidence="2">Uncharacterized protein</fullName>
    </submittedName>
</protein>
<proteinExistence type="predicted"/>